<reference evidence="2 3" key="1">
    <citation type="submission" date="2018-09" db="EMBL/GenBank/DDBJ databases">
        <title>YIM 75507 draft genome.</title>
        <authorList>
            <person name="Tang S."/>
            <person name="Feng Y."/>
        </authorList>
    </citation>
    <scope>NUCLEOTIDE SEQUENCE [LARGE SCALE GENOMIC DNA]</scope>
    <source>
        <strain evidence="2 3">YIM 75507</strain>
    </source>
</reference>
<dbReference type="PROSITE" id="PS50995">
    <property type="entry name" value="HTH_MARR_2"/>
    <property type="match status" value="1"/>
</dbReference>
<dbReference type="Gene3D" id="1.10.10.10">
    <property type="entry name" value="Winged helix-like DNA-binding domain superfamily/Winged helix DNA-binding domain"/>
    <property type="match status" value="1"/>
</dbReference>
<gene>
    <name evidence="2" type="ORF">D5H75_14445</name>
</gene>
<evidence type="ECO:0000313" key="3">
    <source>
        <dbReference type="Proteomes" id="UP000265768"/>
    </source>
</evidence>
<dbReference type="OrthoDB" id="3173926at2"/>
<feature type="domain" description="HTH marR-type" evidence="1">
    <location>
        <begin position="37"/>
        <end position="174"/>
    </location>
</feature>
<dbReference type="InterPro" id="IPR036388">
    <property type="entry name" value="WH-like_DNA-bd_sf"/>
</dbReference>
<dbReference type="SUPFAM" id="SSF46785">
    <property type="entry name" value="Winged helix' DNA-binding domain"/>
    <property type="match status" value="1"/>
</dbReference>
<keyword evidence="3" id="KW-1185">Reference proteome</keyword>
<dbReference type="EMBL" id="QZEY01000004">
    <property type="protein sequence ID" value="RJL32689.1"/>
    <property type="molecule type" value="Genomic_DNA"/>
</dbReference>
<name>A0A3A4B3U0_9ACTN</name>
<dbReference type="PANTHER" id="PTHR33164">
    <property type="entry name" value="TRANSCRIPTIONAL REGULATOR, MARR FAMILY"/>
    <property type="match status" value="1"/>
</dbReference>
<dbReference type="PANTHER" id="PTHR33164:SF106">
    <property type="entry name" value="TRANSCRIPTIONAL REGULATORY PROTEIN"/>
    <property type="match status" value="1"/>
</dbReference>
<dbReference type="SMART" id="SM00347">
    <property type="entry name" value="HTH_MARR"/>
    <property type="match status" value="1"/>
</dbReference>
<proteinExistence type="predicted"/>
<dbReference type="InterPro" id="IPR036390">
    <property type="entry name" value="WH_DNA-bd_sf"/>
</dbReference>
<dbReference type="Pfam" id="PF01047">
    <property type="entry name" value="MarR"/>
    <property type="match status" value="1"/>
</dbReference>
<dbReference type="GO" id="GO:0003700">
    <property type="term" value="F:DNA-binding transcription factor activity"/>
    <property type="evidence" value="ECO:0007669"/>
    <property type="project" value="InterPro"/>
</dbReference>
<dbReference type="InterPro" id="IPR039422">
    <property type="entry name" value="MarR/SlyA-like"/>
</dbReference>
<protein>
    <submittedName>
        <fullName evidence="2">MarR family transcriptional regulator</fullName>
    </submittedName>
</protein>
<evidence type="ECO:0000313" key="2">
    <source>
        <dbReference type="EMBL" id="RJL32689.1"/>
    </source>
</evidence>
<organism evidence="2 3">
    <name type="scientific">Bailinhaonella thermotolerans</name>
    <dbReference type="NCBI Taxonomy" id="1070861"/>
    <lineage>
        <taxon>Bacteria</taxon>
        <taxon>Bacillati</taxon>
        <taxon>Actinomycetota</taxon>
        <taxon>Actinomycetes</taxon>
        <taxon>Streptosporangiales</taxon>
        <taxon>Streptosporangiaceae</taxon>
        <taxon>Bailinhaonella</taxon>
    </lineage>
</organism>
<accession>A0A3A4B3U0</accession>
<dbReference type="AlphaFoldDB" id="A0A3A4B3U0"/>
<dbReference type="GO" id="GO:0006950">
    <property type="term" value="P:response to stress"/>
    <property type="evidence" value="ECO:0007669"/>
    <property type="project" value="TreeGrafter"/>
</dbReference>
<sequence>MVATSFRVTLGERLFSSAERNICGRVGDVSRDISERRKRLLAELVEAGREQSTATVMFHTAVSALMGLSPTDYKAMDLLERFGPLTAGELAEHAALAPASVSGLIDRLERRGMVRRTRDAADRRRVIVELTLAVGEASRYTIYGDLINGLNEIYATYTDEQLETVLDFLRRSAAVQREATARLPAELPEP</sequence>
<comment type="caution">
    <text evidence="2">The sequence shown here is derived from an EMBL/GenBank/DDBJ whole genome shotgun (WGS) entry which is preliminary data.</text>
</comment>
<dbReference type="InterPro" id="IPR000835">
    <property type="entry name" value="HTH_MarR-typ"/>
</dbReference>
<evidence type="ECO:0000259" key="1">
    <source>
        <dbReference type="PROSITE" id="PS50995"/>
    </source>
</evidence>
<dbReference type="Proteomes" id="UP000265768">
    <property type="component" value="Unassembled WGS sequence"/>
</dbReference>